<dbReference type="AlphaFoldDB" id="B8MLB0"/>
<dbReference type="Proteomes" id="UP000001745">
    <property type="component" value="Unassembled WGS sequence"/>
</dbReference>
<dbReference type="OrthoDB" id="2963168at2759"/>
<reference evidence="2" key="1">
    <citation type="journal article" date="2015" name="Genome Announc.">
        <title>Genome sequence of the AIDS-associated pathogen Penicillium marneffei (ATCC18224) and its near taxonomic relative Talaromyces stipitatus (ATCC10500).</title>
        <authorList>
            <person name="Nierman W.C."/>
            <person name="Fedorova-Abrams N.D."/>
            <person name="Andrianopoulos A."/>
        </authorList>
    </citation>
    <scope>NUCLEOTIDE SEQUENCE [LARGE SCALE GENOMIC DNA]</scope>
    <source>
        <strain evidence="2">ATCC 10500 / CBS 375.48 / QM 6759 / NRRL 1006</strain>
    </source>
</reference>
<evidence type="ECO:0000313" key="1">
    <source>
        <dbReference type="EMBL" id="EED15025.1"/>
    </source>
</evidence>
<accession>B8MLB0</accession>
<dbReference type="RefSeq" id="XP_002484978.1">
    <property type="nucleotide sequence ID" value="XM_002484933.1"/>
</dbReference>
<evidence type="ECO:0000313" key="2">
    <source>
        <dbReference type="Proteomes" id="UP000001745"/>
    </source>
</evidence>
<dbReference type="HOGENOM" id="CLU_2924299_0_0_1"/>
<name>B8MLB0_TALSN</name>
<dbReference type="InParanoid" id="B8MLB0"/>
<gene>
    <name evidence="1" type="ORF">TSTA_044890</name>
</gene>
<keyword evidence="2" id="KW-1185">Reference proteome</keyword>
<dbReference type="EMBL" id="EQ962657">
    <property type="protein sequence ID" value="EED15025.1"/>
    <property type="molecule type" value="Genomic_DNA"/>
</dbReference>
<proteinExistence type="predicted"/>
<dbReference type="GeneID" id="8104165"/>
<dbReference type="VEuPathDB" id="FungiDB:TSTA_044890"/>
<dbReference type="PhylomeDB" id="B8MLB0"/>
<sequence>MEHCHCTTIAVPHGDKYLAIARGAALCRLEGIRPKTRRSRRHYGFKQWIPFRKGINPEVDA</sequence>
<protein>
    <submittedName>
        <fullName evidence="1">Uncharacterized protein</fullName>
    </submittedName>
</protein>
<organism evidence="1 2">
    <name type="scientific">Talaromyces stipitatus (strain ATCC 10500 / CBS 375.48 / QM 6759 / NRRL 1006)</name>
    <name type="common">Penicillium stipitatum</name>
    <dbReference type="NCBI Taxonomy" id="441959"/>
    <lineage>
        <taxon>Eukaryota</taxon>
        <taxon>Fungi</taxon>
        <taxon>Dikarya</taxon>
        <taxon>Ascomycota</taxon>
        <taxon>Pezizomycotina</taxon>
        <taxon>Eurotiomycetes</taxon>
        <taxon>Eurotiomycetidae</taxon>
        <taxon>Eurotiales</taxon>
        <taxon>Trichocomaceae</taxon>
        <taxon>Talaromyces</taxon>
        <taxon>Talaromyces sect. Talaromyces</taxon>
    </lineage>
</organism>